<gene>
    <name evidence="2" type="ORF">HMPREF9088_1187</name>
</gene>
<dbReference type="NCBIfam" id="NF003353">
    <property type="entry name" value="PRK04387.1"/>
    <property type="match status" value="1"/>
</dbReference>
<comment type="caution">
    <text evidence="2">The sequence shown here is derived from an EMBL/GenBank/DDBJ whole genome shotgun (WGS) entry which is preliminary data.</text>
</comment>
<dbReference type="InterPro" id="IPR007920">
    <property type="entry name" value="UPF0223"/>
</dbReference>
<dbReference type="HOGENOM" id="CLU_166693_0_0_9"/>
<dbReference type="Pfam" id="PF05256">
    <property type="entry name" value="UPF0223"/>
    <property type="match status" value="1"/>
</dbReference>
<evidence type="ECO:0000313" key="3">
    <source>
        <dbReference type="Proteomes" id="UP000010296"/>
    </source>
</evidence>
<dbReference type="Gene3D" id="1.10.220.80">
    <property type="entry name" value="BH2638-like"/>
    <property type="match status" value="1"/>
</dbReference>
<dbReference type="HAMAP" id="MF_01041">
    <property type="entry name" value="UPF0223"/>
    <property type="match status" value="1"/>
</dbReference>
<sequence>MNQNYEYPLNLDWNTEEMVAVIAMWNAVEKAYEKGVQISDLLTAYQDFKKVVPSIGEEKQLGKQFESSSSYSLYRTIKNAKEKQKGVLKMRSDD</sequence>
<dbReference type="SUPFAM" id="SSF158504">
    <property type="entry name" value="BH2638-like"/>
    <property type="match status" value="1"/>
</dbReference>
<protein>
    <recommendedName>
        <fullName evidence="1">UPF0223 protein HMPREF9088_1187</fullName>
    </recommendedName>
</protein>
<dbReference type="GeneID" id="302705816"/>
<accession>E6LFP7</accession>
<evidence type="ECO:0000313" key="2">
    <source>
        <dbReference type="EMBL" id="EFU74009.1"/>
    </source>
</evidence>
<dbReference type="AlphaFoldDB" id="E6LFP7"/>
<proteinExistence type="inferred from homology"/>
<reference evidence="2 3" key="1">
    <citation type="submission" date="2010-12" db="EMBL/GenBank/DDBJ databases">
        <authorList>
            <person name="Muzny D."/>
            <person name="Qin X."/>
            <person name="Deng J."/>
            <person name="Jiang H."/>
            <person name="Liu Y."/>
            <person name="Qu J."/>
            <person name="Song X.-Z."/>
            <person name="Zhang L."/>
            <person name="Thornton R."/>
            <person name="Coyle M."/>
            <person name="Francisco L."/>
            <person name="Jackson L."/>
            <person name="Javaid M."/>
            <person name="Korchina V."/>
            <person name="Kovar C."/>
            <person name="Mata R."/>
            <person name="Mathew T."/>
            <person name="Ngo R."/>
            <person name="Nguyen L."/>
            <person name="Nguyen N."/>
            <person name="Okwuonu G."/>
            <person name="Ongeri F."/>
            <person name="Pham C."/>
            <person name="Simmons D."/>
            <person name="Wilczek-Boney K."/>
            <person name="Hale W."/>
            <person name="Jakkamsetti A."/>
            <person name="Pham P."/>
            <person name="Ruth R."/>
            <person name="San Lucas F."/>
            <person name="Warren J."/>
            <person name="Zhang J."/>
            <person name="Zhao Z."/>
            <person name="Zhou C."/>
            <person name="Zhu D."/>
            <person name="Lee S."/>
            <person name="Bess C."/>
            <person name="Blankenburg K."/>
            <person name="Forbes L."/>
            <person name="Fu Q."/>
            <person name="Gubbala S."/>
            <person name="Hirani K."/>
            <person name="Jayaseelan J.C."/>
            <person name="Lara F."/>
            <person name="Munidasa M."/>
            <person name="Palculict T."/>
            <person name="Patil S."/>
            <person name="Pu L.-L."/>
            <person name="Saada N."/>
            <person name="Tang L."/>
            <person name="Weissenberger G."/>
            <person name="Zhu Y."/>
            <person name="Hemphill L."/>
            <person name="Shang Y."/>
            <person name="Youmans B."/>
            <person name="Ayvaz T."/>
            <person name="Ross M."/>
            <person name="Santibanez J."/>
            <person name="Aqrawi P."/>
            <person name="Gross S."/>
            <person name="Joshi V."/>
            <person name="Fowler G."/>
            <person name="Nazareth L."/>
            <person name="Reid J."/>
            <person name="Worley K."/>
            <person name="Petrosino J."/>
            <person name="Highlander S."/>
            <person name="Gibbs R."/>
        </authorList>
    </citation>
    <scope>NUCLEOTIDE SEQUENCE [LARGE SCALE GENOMIC DNA]</scope>
    <source>
        <strain evidence="3">DSM 15952 / CCUG 50447 / LMG 22039 / TP 1.5</strain>
    </source>
</reference>
<dbReference type="eggNOG" id="COG4476">
    <property type="taxonomic scope" value="Bacteria"/>
</dbReference>
<organism evidence="2 3">
    <name type="scientific">Enterococcus italicus (strain DSM 15952 / CCUG 50447 / LMG 22039 / TP 1.5)</name>
    <dbReference type="NCBI Taxonomy" id="888064"/>
    <lineage>
        <taxon>Bacteria</taxon>
        <taxon>Bacillati</taxon>
        <taxon>Bacillota</taxon>
        <taxon>Bacilli</taxon>
        <taxon>Lactobacillales</taxon>
        <taxon>Enterococcaceae</taxon>
        <taxon>Enterococcus</taxon>
    </lineage>
</organism>
<comment type="similarity">
    <text evidence="1">Belongs to the UPF0223 family.</text>
</comment>
<keyword evidence="3" id="KW-1185">Reference proteome</keyword>
<dbReference type="EMBL" id="AEPV01000041">
    <property type="protein sequence ID" value="EFU74009.1"/>
    <property type="molecule type" value="Genomic_DNA"/>
</dbReference>
<dbReference type="InterPro" id="IPR023324">
    <property type="entry name" value="BH2638-like_sf"/>
</dbReference>
<dbReference type="STRING" id="888064.HMPREF9088_1187"/>
<name>E6LFP7_ENTI1</name>
<dbReference type="PIRSF" id="PIRSF037260">
    <property type="entry name" value="UPF0223"/>
    <property type="match status" value="1"/>
</dbReference>
<dbReference type="OrthoDB" id="1649074at2"/>
<evidence type="ECO:0000256" key="1">
    <source>
        <dbReference type="HAMAP-Rule" id="MF_01041"/>
    </source>
</evidence>
<dbReference type="Proteomes" id="UP000010296">
    <property type="component" value="Unassembled WGS sequence"/>
</dbReference>
<dbReference type="PATRIC" id="fig|888064.11.peg.935"/>
<dbReference type="RefSeq" id="WP_007208205.1">
    <property type="nucleotide sequence ID" value="NZ_GL622241.1"/>
</dbReference>